<feature type="compositionally biased region" description="Acidic residues" evidence="1">
    <location>
        <begin position="587"/>
        <end position="610"/>
    </location>
</feature>
<feature type="compositionally biased region" description="Polar residues" evidence="1">
    <location>
        <begin position="41"/>
        <end position="51"/>
    </location>
</feature>
<feature type="compositionally biased region" description="Basic and acidic residues" evidence="1">
    <location>
        <begin position="52"/>
        <end position="70"/>
    </location>
</feature>
<feature type="compositionally biased region" description="Low complexity" evidence="1">
    <location>
        <begin position="1"/>
        <end position="22"/>
    </location>
</feature>
<feature type="compositionally biased region" description="Basic residues" evidence="1">
    <location>
        <begin position="439"/>
        <end position="450"/>
    </location>
</feature>
<accession>A0A9W4XFP9</accession>
<gene>
    <name evidence="2" type="ORF">CANVERA_P1483</name>
</gene>
<comment type="caution">
    <text evidence="2">The sequence shown here is derived from an EMBL/GenBank/DDBJ whole genome shotgun (WGS) entry which is preliminary data.</text>
</comment>
<name>A0A9W4XFP9_9ASCO</name>
<evidence type="ECO:0000256" key="1">
    <source>
        <dbReference type="SAM" id="MobiDB-lite"/>
    </source>
</evidence>
<dbReference type="Proteomes" id="UP001152885">
    <property type="component" value="Unassembled WGS sequence"/>
</dbReference>
<dbReference type="AlphaFoldDB" id="A0A9W4XFP9"/>
<evidence type="ECO:0000313" key="2">
    <source>
        <dbReference type="EMBL" id="CAI5756966.1"/>
    </source>
</evidence>
<feature type="compositionally biased region" description="Basic and acidic residues" evidence="1">
    <location>
        <begin position="425"/>
        <end position="434"/>
    </location>
</feature>
<keyword evidence="3" id="KW-1185">Reference proteome</keyword>
<feature type="region of interest" description="Disordered" evidence="1">
    <location>
        <begin position="251"/>
        <end position="450"/>
    </location>
</feature>
<feature type="compositionally biased region" description="Polar residues" evidence="1">
    <location>
        <begin position="368"/>
        <end position="380"/>
    </location>
</feature>
<evidence type="ECO:0000313" key="3">
    <source>
        <dbReference type="Proteomes" id="UP001152885"/>
    </source>
</evidence>
<dbReference type="EMBL" id="CANTUO010000001">
    <property type="protein sequence ID" value="CAI5756966.1"/>
    <property type="molecule type" value="Genomic_DNA"/>
</dbReference>
<feature type="compositionally biased region" description="Polar residues" evidence="1">
    <location>
        <begin position="73"/>
        <end position="92"/>
    </location>
</feature>
<feature type="compositionally biased region" description="Polar residues" evidence="1">
    <location>
        <begin position="258"/>
        <end position="276"/>
    </location>
</feature>
<feature type="compositionally biased region" description="Low complexity" evidence="1">
    <location>
        <begin position="293"/>
        <end position="305"/>
    </location>
</feature>
<sequence>MSDLSSQSNSDDSVNNSSNSIPIIPPRPKDKKKQSSESFDHVNSNESSQLLKEQDDLNNKPTNEFHEDIKQAGFSNESKTGGSQINTLTDGSLSDLDGMLNSQIDDQIFEDGDKTPGNSNTKVSFKDEINEELEGNDESSFNDDMETVLQEKEDFEIGNRANEMDVDNAERPVPVDITNQNDDYNSNSKLTESYNEQDNINDELHIKKNFDGISLTTRNKDTIDNTEYDQTNNQGYIASLAVDPIDKNEKATNHEENYTSANSESENIVNFQNSDSKIPKIPARPLKTKKNSESSNQSKSYSVEKPPSNVSFRQSKLNDNSDSSSPELNNSASPTIPVRPMKSSESNTEKSKPPPPKPKKLSSKIAAFQQQLFQPQIDKAQSSEKVTELNSKTIQPSHFKKFEGQGIPLPGMYNPQQLHTLGKVGRPEEIKSENNHTSATRRAKGPRGKRLPKAIQGSELENENRRKLEFGSLFSIHFKRCIKISDNSSNNSNDVSVEDNQLDGTNFDADDKVKYKSVEVLNSPTSSPVRVETGGQNFEGQNTKYYNLKYTEDNADEAFAKHEIDLNSTNENVQIKDKYETKSNETELNETEFNETEFNETELNETESNETELKETELNETESNETELNKTESNQTGEMGKNDAFDQSEIEDSGVTDVIESVHHV</sequence>
<reference evidence="2" key="1">
    <citation type="submission" date="2022-12" db="EMBL/GenBank/DDBJ databases">
        <authorList>
            <person name="Brejova B."/>
        </authorList>
    </citation>
    <scope>NUCLEOTIDE SEQUENCE</scope>
</reference>
<feature type="compositionally biased region" description="Polar residues" evidence="1">
    <location>
        <begin position="177"/>
        <end position="190"/>
    </location>
</feature>
<proteinExistence type="predicted"/>
<feature type="region of interest" description="Disordered" evidence="1">
    <location>
        <begin position="1"/>
        <end position="190"/>
    </location>
</feature>
<protein>
    <recommendedName>
        <fullName evidence="4">Altered inheritance of mitochondria protein 21</fullName>
    </recommendedName>
</protein>
<feature type="compositionally biased region" description="Polar residues" evidence="1">
    <location>
        <begin position="308"/>
        <end position="334"/>
    </location>
</feature>
<organism evidence="2 3">
    <name type="scientific">Candida verbasci</name>
    <dbReference type="NCBI Taxonomy" id="1227364"/>
    <lineage>
        <taxon>Eukaryota</taxon>
        <taxon>Fungi</taxon>
        <taxon>Dikarya</taxon>
        <taxon>Ascomycota</taxon>
        <taxon>Saccharomycotina</taxon>
        <taxon>Pichiomycetes</taxon>
        <taxon>Debaryomycetaceae</taxon>
        <taxon>Candida/Lodderomyces clade</taxon>
        <taxon>Candida</taxon>
    </lineage>
</organism>
<dbReference type="OrthoDB" id="4096963at2759"/>
<feature type="compositionally biased region" description="Acidic residues" evidence="1">
    <location>
        <begin position="129"/>
        <end position="146"/>
    </location>
</feature>
<feature type="region of interest" description="Disordered" evidence="1">
    <location>
        <begin position="581"/>
        <end position="665"/>
    </location>
</feature>
<evidence type="ECO:0008006" key="4">
    <source>
        <dbReference type="Google" id="ProtNLM"/>
    </source>
</evidence>